<evidence type="ECO:0000256" key="10">
    <source>
        <dbReference type="ARBA" id="ARBA00023157"/>
    </source>
</evidence>
<dbReference type="GeneID" id="98180664"/>
<dbReference type="EMBL" id="BAAFSV010000005">
    <property type="protein sequence ID" value="GAB1319712.1"/>
    <property type="molecule type" value="Genomic_DNA"/>
</dbReference>
<dbReference type="InterPro" id="IPR005103">
    <property type="entry name" value="AA9_LPMO"/>
</dbReference>
<keyword evidence="8" id="KW-0186">Copper</keyword>
<keyword evidence="12" id="KW-0624">Polysaccharide degradation</keyword>
<feature type="domain" description="Auxiliary Activity family 9 catalytic" evidence="17">
    <location>
        <begin position="17"/>
        <end position="225"/>
    </location>
</feature>
<evidence type="ECO:0000256" key="13">
    <source>
        <dbReference type="ARBA" id="ARBA00044502"/>
    </source>
</evidence>
<proteinExistence type="inferred from homology"/>
<evidence type="ECO:0000256" key="14">
    <source>
        <dbReference type="ARBA" id="ARBA00045077"/>
    </source>
</evidence>
<dbReference type="RefSeq" id="XP_070921442.1">
    <property type="nucleotide sequence ID" value="XM_071065341.1"/>
</dbReference>
<dbReference type="InterPro" id="IPR036116">
    <property type="entry name" value="FN3_sf"/>
</dbReference>
<evidence type="ECO:0000259" key="17">
    <source>
        <dbReference type="Pfam" id="PF03443"/>
    </source>
</evidence>
<dbReference type="PANTHER" id="PTHR33353:SF6">
    <property type="entry name" value="ENDOGLUCANASE IV"/>
    <property type="match status" value="1"/>
</dbReference>
<keyword evidence="11" id="KW-0119">Carbohydrate metabolism</keyword>
<comment type="catalytic activity">
    <reaction evidence="14">
        <text>[(1-&gt;4)-beta-D-glucosyl]n+m + reduced acceptor + O2 = 4-dehydro-beta-D-glucosyl-[(1-&gt;4)-beta-D-glucosyl]n-1 + [(1-&gt;4)-beta-D-glucosyl]m + acceptor + H2O.</text>
        <dbReference type="EC" id="1.14.99.56"/>
    </reaction>
</comment>
<evidence type="ECO:0000313" key="18">
    <source>
        <dbReference type="EMBL" id="GAB1319712.1"/>
    </source>
</evidence>
<evidence type="ECO:0000256" key="9">
    <source>
        <dbReference type="ARBA" id="ARBA00023033"/>
    </source>
</evidence>
<dbReference type="CDD" id="cd21175">
    <property type="entry name" value="LPMO_AA9"/>
    <property type="match status" value="1"/>
</dbReference>
<evidence type="ECO:0000256" key="4">
    <source>
        <dbReference type="ARBA" id="ARBA00022723"/>
    </source>
</evidence>
<comment type="cofactor">
    <cofactor evidence="1">
        <name>Cu(2+)</name>
        <dbReference type="ChEBI" id="CHEBI:29036"/>
    </cofactor>
</comment>
<evidence type="ECO:0000256" key="15">
    <source>
        <dbReference type="ARBA" id="ARBA00047174"/>
    </source>
</evidence>
<dbReference type="Proteomes" id="UP001628179">
    <property type="component" value="Unassembled WGS sequence"/>
</dbReference>
<feature type="signal peptide" evidence="16">
    <location>
        <begin position="1"/>
        <end position="16"/>
    </location>
</feature>
<comment type="similarity">
    <text evidence="13">Belongs to the polysaccharide monooxygenase AA9 family.</text>
</comment>
<feature type="chain" id="PRO_5045628929" description="lytic cellulose monooxygenase (C4-dehydrogenating)" evidence="16">
    <location>
        <begin position="17"/>
        <end position="238"/>
    </location>
</feature>
<keyword evidence="9" id="KW-0503">Monooxygenase</keyword>
<gene>
    <name evidence="18" type="ORF">MFIFM68171_09922</name>
</gene>
<comment type="caution">
    <text evidence="18">The sequence shown here is derived from an EMBL/GenBank/DDBJ whole genome shotgun (WGS) entry which is preliminary data.</text>
</comment>
<reference evidence="18 19" key="1">
    <citation type="submission" date="2024-09" db="EMBL/GenBank/DDBJ databases">
        <title>Itraconazole resistance in Madurella fahalii resulting from another homologue of gene encoding cytochrome P450 14-alpha sterol demethylase (CYP51).</title>
        <authorList>
            <person name="Yoshioka I."/>
            <person name="Fahal A.H."/>
            <person name="Kaneko S."/>
            <person name="Yaguchi T."/>
        </authorList>
    </citation>
    <scope>NUCLEOTIDE SEQUENCE [LARGE SCALE GENOMIC DNA]</scope>
    <source>
        <strain evidence="18 19">IFM 68171</strain>
    </source>
</reference>
<dbReference type="SUPFAM" id="SSF49265">
    <property type="entry name" value="Fibronectin type III"/>
    <property type="match status" value="1"/>
</dbReference>
<evidence type="ECO:0000256" key="3">
    <source>
        <dbReference type="ARBA" id="ARBA00022525"/>
    </source>
</evidence>
<evidence type="ECO:0000256" key="12">
    <source>
        <dbReference type="ARBA" id="ARBA00023326"/>
    </source>
</evidence>
<sequence>MKTVATLLATVGLVAAHGYVDNATIGGQFYQPYMDPYMGDNKPDRISRSIPGNGPVENVASIDVQCNAGAAPAKLHATAAAGSSVTLRWTLWPDSHMGPVITYMARCPDTGCQGWSPGTSAVWFKVKEGGREGTSNTWAATPLMKAPTSYEYTIPSCLKPGFYLVRHEIIALHAAWQYPGAQFYPGCHQLKVTGGGSTVPSAGLVAFPGAYKGSDAGVTYDAYKAQPYTIPGPAVFRC</sequence>
<keyword evidence="5 16" id="KW-0732">Signal</keyword>
<evidence type="ECO:0000256" key="6">
    <source>
        <dbReference type="ARBA" id="ARBA00023001"/>
    </source>
</evidence>
<evidence type="ECO:0000256" key="11">
    <source>
        <dbReference type="ARBA" id="ARBA00023277"/>
    </source>
</evidence>
<evidence type="ECO:0000256" key="7">
    <source>
        <dbReference type="ARBA" id="ARBA00023002"/>
    </source>
</evidence>
<comment type="subcellular location">
    <subcellularLocation>
        <location evidence="2">Secreted</location>
    </subcellularLocation>
</comment>
<keyword evidence="4" id="KW-0479">Metal-binding</keyword>
<dbReference type="PANTHER" id="PTHR33353">
    <property type="entry name" value="PUTATIVE (AFU_ORTHOLOGUE AFUA_1G12560)-RELATED"/>
    <property type="match status" value="1"/>
</dbReference>
<name>A0ABQ0GPQ6_9PEZI</name>
<evidence type="ECO:0000313" key="19">
    <source>
        <dbReference type="Proteomes" id="UP001628179"/>
    </source>
</evidence>
<protein>
    <recommendedName>
        <fullName evidence="15">lytic cellulose monooxygenase (C4-dehydrogenating)</fullName>
        <ecNumber evidence="15">1.14.99.56</ecNumber>
    </recommendedName>
</protein>
<accession>A0ABQ0GPQ6</accession>
<keyword evidence="19" id="KW-1185">Reference proteome</keyword>
<keyword evidence="6" id="KW-0136">Cellulose degradation</keyword>
<evidence type="ECO:0000256" key="2">
    <source>
        <dbReference type="ARBA" id="ARBA00004613"/>
    </source>
</evidence>
<dbReference type="Pfam" id="PF03443">
    <property type="entry name" value="AA9"/>
    <property type="match status" value="1"/>
</dbReference>
<dbReference type="EC" id="1.14.99.56" evidence="15"/>
<evidence type="ECO:0000256" key="16">
    <source>
        <dbReference type="SAM" id="SignalP"/>
    </source>
</evidence>
<dbReference type="Gene3D" id="2.70.50.70">
    <property type="match status" value="1"/>
</dbReference>
<evidence type="ECO:0000256" key="1">
    <source>
        <dbReference type="ARBA" id="ARBA00001973"/>
    </source>
</evidence>
<evidence type="ECO:0000256" key="5">
    <source>
        <dbReference type="ARBA" id="ARBA00022729"/>
    </source>
</evidence>
<evidence type="ECO:0000256" key="8">
    <source>
        <dbReference type="ARBA" id="ARBA00023008"/>
    </source>
</evidence>
<dbReference type="InterPro" id="IPR049892">
    <property type="entry name" value="AA9"/>
</dbReference>
<keyword evidence="3" id="KW-0964">Secreted</keyword>
<organism evidence="18 19">
    <name type="scientific">Madurella fahalii</name>
    <dbReference type="NCBI Taxonomy" id="1157608"/>
    <lineage>
        <taxon>Eukaryota</taxon>
        <taxon>Fungi</taxon>
        <taxon>Dikarya</taxon>
        <taxon>Ascomycota</taxon>
        <taxon>Pezizomycotina</taxon>
        <taxon>Sordariomycetes</taxon>
        <taxon>Sordariomycetidae</taxon>
        <taxon>Sordariales</taxon>
        <taxon>Sordariales incertae sedis</taxon>
        <taxon>Madurella</taxon>
    </lineage>
</organism>
<keyword evidence="10" id="KW-1015">Disulfide bond</keyword>
<keyword evidence="7" id="KW-0560">Oxidoreductase</keyword>